<dbReference type="EMBL" id="CP041765">
    <property type="protein sequence ID" value="QDQ96513.1"/>
    <property type="molecule type" value="Genomic_DNA"/>
</dbReference>
<organism evidence="9 10">
    <name type="scientific">Tomitella fengzijianii</name>
    <dbReference type="NCBI Taxonomy" id="2597660"/>
    <lineage>
        <taxon>Bacteria</taxon>
        <taxon>Bacillati</taxon>
        <taxon>Actinomycetota</taxon>
        <taxon>Actinomycetes</taxon>
        <taxon>Mycobacteriales</taxon>
        <taxon>Tomitella</taxon>
    </lineage>
</organism>
<dbReference type="GO" id="GO:0017004">
    <property type="term" value="P:cytochrome complex assembly"/>
    <property type="evidence" value="ECO:0007669"/>
    <property type="project" value="UniProtKB-KW"/>
</dbReference>
<evidence type="ECO:0000256" key="5">
    <source>
        <dbReference type="ARBA" id="ARBA00023136"/>
    </source>
</evidence>
<dbReference type="PANTHER" id="PTHR30071">
    <property type="entry name" value="HEME EXPORTER PROTEIN C"/>
    <property type="match status" value="1"/>
</dbReference>
<evidence type="ECO:0000256" key="3">
    <source>
        <dbReference type="ARBA" id="ARBA00022748"/>
    </source>
</evidence>
<dbReference type="OrthoDB" id="9814290at2"/>
<keyword evidence="2 7" id="KW-0812">Transmembrane</keyword>
<feature type="transmembrane region" description="Helical" evidence="7">
    <location>
        <begin position="307"/>
        <end position="328"/>
    </location>
</feature>
<dbReference type="PANTHER" id="PTHR30071:SF1">
    <property type="entry name" value="CYTOCHROME B_B6 PROTEIN-RELATED"/>
    <property type="match status" value="1"/>
</dbReference>
<dbReference type="Proteomes" id="UP000317344">
    <property type="component" value="Chromosome"/>
</dbReference>
<evidence type="ECO:0000259" key="8">
    <source>
        <dbReference type="Pfam" id="PF01578"/>
    </source>
</evidence>
<comment type="subcellular location">
    <subcellularLocation>
        <location evidence="1">Membrane</location>
        <topology evidence="1">Multi-pass membrane protein</topology>
    </subcellularLocation>
</comment>
<proteinExistence type="predicted"/>
<feature type="transmembrane region" description="Helical" evidence="7">
    <location>
        <begin position="277"/>
        <end position="295"/>
    </location>
</feature>
<evidence type="ECO:0000256" key="4">
    <source>
        <dbReference type="ARBA" id="ARBA00022989"/>
    </source>
</evidence>
<feature type="domain" description="Cytochrome c assembly protein" evidence="8">
    <location>
        <begin position="122"/>
        <end position="332"/>
    </location>
</feature>
<keyword evidence="4 7" id="KW-1133">Transmembrane helix</keyword>
<dbReference type="InterPro" id="IPR017562">
    <property type="entry name" value="Cyt_c_biogenesis_CcsA"/>
</dbReference>
<feature type="transmembrane region" description="Helical" evidence="7">
    <location>
        <begin position="151"/>
        <end position="172"/>
    </location>
</feature>
<accession>A0A516X0D5</accession>
<evidence type="ECO:0000256" key="2">
    <source>
        <dbReference type="ARBA" id="ARBA00022692"/>
    </source>
</evidence>
<feature type="transmembrane region" description="Helical" evidence="7">
    <location>
        <begin position="184"/>
        <end position="212"/>
    </location>
</feature>
<dbReference type="InterPro" id="IPR045062">
    <property type="entry name" value="Cyt_c_biogenesis_CcsA/CcmC"/>
</dbReference>
<dbReference type="GO" id="GO:0020037">
    <property type="term" value="F:heme binding"/>
    <property type="evidence" value="ECO:0007669"/>
    <property type="project" value="InterPro"/>
</dbReference>
<reference evidence="9 10" key="1">
    <citation type="submission" date="2019-07" db="EMBL/GenBank/DDBJ databases">
        <title>Tomitella cavernea sp. nov., an actinomycete isolated from soil.</title>
        <authorList>
            <person name="Cheng J."/>
        </authorList>
    </citation>
    <scope>NUCLEOTIDE SEQUENCE [LARGE SCALE GENOMIC DNA]</scope>
    <source>
        <strain evidence="9 10">HY188</strain>
    </source>
</reference>
<name>A0A516X0D5_9ACTN</name>
<feature type="transmembrane region" description="Helical" evidence="7">
    <location>
        <begin position="242"/>
        <end position="265"/>
    </location>
</feature>
<dbReference type="AlphaFoldDB" id="A0A516X0D5"/>
<evidence type="ECO:0000256" key="6">
    <source>
        <dbReference type="SAM" id="MobiDB-lite"/>
    </source>
</evidence>
<feature type="transmembrane region" description="Helical" evidence="7">
    <location>
        <begin position="13"/>
        <end position="34"/>
    </location>
</feature>
<evidence type="ECO:0000256" key="7">
    <source>
        <dbReference type="SAM" id="Phobius"/>
    </source>
</evidence>
<feature type="transmembrane region" description="Helical" evidence="7">
    <location>
        <begin position="127"/>
        <end position="144"/>
    </location>
</feature>
<dbReference type="KEGG" id="toy:FO059_03115"/>
<evidence type="ECO:0000313" key="9">
    <source>
        <dbReference type="EMBL" id="QDQ96513.1"/>
    </source>
</evidence>
<dbReference type="GO" id="GO:0005886">
    <property type="term" value="C:plasma membrane"/>
    <property type="evidence" value="ECO:0007669"/>
    <property type="project" value="TreeGrafter"/>
</dbReference>
<evidence type="ECO:0000313" key="10">
    <source>
        <dbReference type="Proteomes" id="UP000317344"/>
    </source>
</evidence>
<dbReference type="InterPro" id="IPR002541">
    <property type="entry name" value="Cyt_c_assembly"/>
</dbReference>
<gene>
    <name evidence="9" type="primary">ccsB</name>
    <name evidence="9" type="ORF">FO059_03115</name>
</gene>
<dbReference type="Pfam" id="PF01578">
    <property type="entry name" value="Cytochrom_C_asm"/>
    <property type="match status" value="1"/>
</dbReference>
<feature type="region of interest" description="Disordered" evidence="6">
    <location>
        <begin position="62"/>
        <end position="82"/>
    </location>
</feature>
<protein>
    <submittedName>
        <fullName evidence="9">C-type cytochrome biogenesis protein CcsB</fullName>
    </submittedName>
</protein>
<evidence type="ECO:0000256" key="1">
    <source>
        <dbReference type="ARBA" id="ARBA00004141"/>
    </source>
</evidence>
<keyword evidence="5 7" id="KW-0472">Membrane</keyword>
<keyword evidence="3" id="KW-0201">Cytochrome c-type biogenesis</keyword>
<feature type="transmembrane region" description="Helical" evidence="7">
    <location>
        <begin position="94"/>
        <end position="115"/>
    </location>
</feature>
<reference evidence="9 10" key="2">
    <citation type="submission" date="2019-07" db="EMBL/GenBank/DDBJ databases">
        <authorList>
            <person name="Huang Y."/>
        </authorList>
    </citation>
    <scope>NUCLEOTIDE SEQUENCE [LARGE SCALE GENOMIC DNA]</scope>
    <source>
        <strain evidence="9 10">HY188</strain>
    </source>
</reference>
<keyword evidence="10" id="KW-1185">Reference proteome</keyword>
<dbReference type="NCBIfam" id="TIGR03144">
    <property type="entry name" value="cytochr_II_ccsB"/>
    <property type="match status" value="1"/>
</dbReference>
<dbReference type="RefSeq" id="WP_143906275.1">
    <property type="nucleotide sequence ID" value="NZ_CP041765.1"/>
</dbReference>
<sequence length="338" mass="36363">MPVNENLAQYSDFAFKSAFVIFVLAELLILASYASMRTKAVTAKDSARELVGVAAGQGDAVLPGDAAGPGADPDEASGARGSARPLQERLANMGYSLVVLGFLLHVASLVLRGFAVERMPLGNMYEFVSTACAVGVGVGLVTLRPQTKRPLLAFVLVPVVILMFVAGTVLYATAAPVVPALQSYWLPIHVTIICIGSGIFLVSGVASMLFLFRIRFPKGEEKDTRLGRFAAKLPDAQYLDRLAYKTVVFGFPVFGIGVICGAIWAEAAWGRFWGWDPKETVSFIAWIVYAAYLHARATAGWRDTKAAWINLAGFVAMLFNLFIINMVVSGLHSYAGLT</sequence>